<dbReference type="PROSITE" id="PS00571">
    <property type="entry name" value="AMIDASES"/>
    <property type="match status" value="1"/>
</dbReference>
<dbReference type="Pfam" id="PF01425">
    <property type="entry name" value="Amidase"/>
    <property type="match status" value="1"/>
</dbReference>
<keyword evidence="2" id="KW-0378">Hydrolase</keyword>
<evidence type="ECO:0000256" key="2">
    <source>
        <dbReference type="ARBA" id="ARBA00022801"/>
    </source>
</evidence>
<keyword evidence="6" id="KW-1185">Reference proteome</keyword>
<organism evidence="5 6">
    <name type="scientific">Tetrahymena thermophila (strain SB210)</name>
    <dbReference type="NCBI Taxonomy" id="312017"/>
    <lineage>
        <taxon>Eukaryota</taxon>
        <taxon>Sar</taxon>
        <taxon>Alveolata</taxon>
        <taxon>Ciliophora</taxon>
        <taxon>Intramacronucleata</taxon>
        <taxon>Oligohymenophorea</taxon>
        <taxon>Hymenostomatida</taxon>
        <taxon>Tetrahymenina</taxon>
        <taxon>Tetrahymenidae</taxon>
        <taxon>Tetrahymena</taxon>
    </lineage>
</organism>
<evidence type="ECO:0000256" key="3">
    <source>
        <dbReference type="SAM" id="MobiDB-lite"/>
    </source>
</evidence>
<feature type="region of interest" description="Disordered" evidence="3">
    <location>
        <begin position="166"/>
        <end position="186"/>
    </location>
</feature>
<evidence type="ECO:0000313" key="6">
    <source>
        <dbReference type="Proteomes" id="UP000009168"/>
    </source>
</evidence>
<evidence type="ECO:0000259" key="4">
    <source>
        <dbReference type="Pfam" id="PF01425"/>
    </source>
</evidence>
<evidence type="ECO:0000256" key="1">
    <source>
        <dbReference type="ARBA" id="ARBA00009199"/>
    </source>
</evidence>
<dbReference type="InterPro" id="IPR023631">
    <property type="entry name" value="Amidase_dom"/>
</dbReference>
<dbReference type="InParanoid" id="Q22E30"/>
<dbReference type="SUPFAM" id="SSF75304">
    <property type="entry name" value="Amidase signature (AS) enzymes"/>
    <property type="match status" value="1"/>
</dbReference>
<dbReference type="PANTHER" id="PTHR45847:SF6">
    <property type="entry name" value="FATTY ACID AMIDE HYDROLASE"/>
    <property type="match status" value="1"/>
</dbReference>
<dbReference type="GO" id="GO:0004040">
    <property type="term" value="F:amidase activity"/>
    <property type="evidence" value="ECO:0007669"/>
    <property type="project" value="TreeGrafter"/>
</dbReference>
<dbReference type="OrthoDB" id="421993at2759"/>
<dbReference type="Gene3D" id="3.90.1300.10">
    <property type="entry name" value="Amidase signature (AS) domain"/>
    <property type="match status" value="1"/>
</dbReference>
<dbReference type="GO" id="GO:0017064">
    <property type="term" value="F:fatty acid amide hydrolase activity"/>
    <property type="evidence" value="ECO:0007669"/>
    <property type="project" value="TreeGrafter"/>
</dbReference>
<dbReference type="InterPro" id="IPR052096">
    <property type="entry name" value="Endocannabinoid_amidase"/>
</dbReference>
<name>Q22E30_TETTS</name>
<dbReference type="GeneID" id="7835615"/>
<comment type="similarity">
    <text evidence="1">Belongs to the amidase family.</text>
</comment>
<dbReference type="HOGENOM" id="CLU_009600_9_3_1"/>
<dbReference type="KEGG" id="tet:TTHERM_00896080"/>
<dbReference type="GO" id="GO:0009062">
    <property type="term" value="P:fatty acid catabolic process"/>
    <property type="evidence" value="ECO:0007669"/>
    <property type="project" value="TreeGrafter"/>
</dbReference>
<dbReference type="RefSeq" id="XP_001031247.1">
    <property type="nucleotide sequence ID" value="XM_001031247.1"/>
</dbReference>
<dbReference type="Proteomes" id="UP000009168">
    <property type="component" value="Unassembled WGS sequence"/>
</dbReference>
<dbReference type="PANTHER" id="PTHR45847">
    <property type="entry name" value="FATTY ACID AMIDE HYDROLASE"/>
    <property type="match status" value="1"/>
</dbReference>
<dbReference type="InterPro" id="IPR036928">
    <property type="entry name" value="AS_sf"/>
</dbReference>
<reference evidence="6" key="1">
    <citation type="journal article" date="2006" name="PLoS Biol.">
        <title>Macronuclear genome sequence of the ciliate Tetrahymena thermophila, a model eukaryote.</title>
        <authorList>
            <person name="Eisen J.A."/>
            <person name="Coyne R.S."/>
            <person name="Wu M."/>
            <person name="Wu D."/>
            <person name="Thiagarajan M."/>
            <person name="Wortman J.R."/>
            <person name="Badger J.H."/>
            <person name="Ren Q."/>
            <person name="Amedeo P."/>
            <person name="Jones K.M."/>
            <person name="Tallon L.J."/>
            <person name="Delcher A.L."/>
            <person name="Salzberg S.L."/>
            <person name="Silva J.C."/>
            <person name="Haas B.J."/>
            <person name="Majoros W.H."/>
            <person name="Farzad M."/>
            <person name="Carlton J.M."/>
            <person name="Smith R.K. Jr."/>
            <person name="Garg J."/>
            <person name="Pearlman R.E."/>
            <person name="Karrer K.M."/>
            <person name="Sun L."/>
            <person name="Manning G."/>
            <person name="Elde N.C."/>
            <person name="Turkewitz A.P."/>
            <person name="Asai D.J."/>
            <person name="Wilkes D.E."/>
            <person name="Wang Y."/>
            <person name="Cai H."/>
            <person name="Collins K."/>
            <person name="Stewart B.A."/>
            <person name="Lee S.R."/>
            <person name="Wilamowska K."/>
            <person name="Weinberg Z."/>
            <person name="Ruzzo W.L."/>
            <person name="Wloga D."/>
            <person name="Gaertig J."/>
            <person name="Frankel J."/>
            <person name="Tsao C.-C."/>
            <person name="Gorovsky M.A."/>
            <person name="Keeling P.J."/>
            <person name="Waller R.F."/>
            <person name="Patron N.J."/>
            <person name="Cherry J.M."/>
            <person name="Stover N.A."/>
            <person name="Krieger C.J."/>
            <person name="del Toro C."/>
            <person name="Ryder H.F."/>
            <person name="Williamson S.C."/>
            <person name="Barbeau R.A."/>
            <person name="Hamilton E.P."/>
            <person name="Orias E."/>
        </authorList>
    </citation>
    <scope>NUCLEOTIDE SEQUENCE [LARGE SCALE GENOMIC DNA]</scope>
    <source>
        <strain evidence="6">SB210</strain>
    </source>
</reference>
<feature type="domain" description="Amidase" evidence="4">
    <location>
        <begin position="191"/>
        <end position="637"/>
    </location>
</feature>
<dbReference type="STRING" id="312017.Q22E30"/>
<dbReference type="InterPro" id="IPR020556">
    <property type="entry name" value="Amidase_CS"/>
</dbReference>
<protein>
    <submittedName>
        <fullName evidence="5">Amidase</fullName>
    </submittedName>
</protein>
<dbReference type="OMA" id="HELVLFH"/>
<sequence length="657" mass="74037">MLSQPESTLSFFARNPNLTRTLTVLTALYGLKQSINYIKNRSQKKKHAKIEQIAAEYQKNRDNQIKSLEIPSLEKLNIGEEQIEKIISSSASDLAQMLKKGEVTSENLVNAFALRCQTIGHEYKAITEMNYEQAILLARECDQVLQKLRQNNKNQISSILSSSSSLTASEDGEEGQQSNAQDNSNTNDSLEELYYQKPLFGVPVSIKDIIEMKGFAVTVGCISRKDKIVQEDSLIIKLIKNSGAIPLVRSNIPQLNMSSDCYNRLYGRTCNAWDKSRYSGGSSGGEAVLLATRCSPLGFGTDIGGSIRIPASLNGVVGFKPTSGRTPFKGLGFVSNCISGQLIIRTSLGPMSRFVDDVAIGMKVLTDEQFIQSQKASQKGAYQPIFSFDMKKYQDRSKKYRIGYIKNLQTFDACPSFQRAVEISIQALREQGHELIPIEFPFEKELTELYFSILSSDNNRRYQDQLVEEEYISEYDSIKFIMKLSNFTKKCLIWLLRKAKQNRTADLLEYAKTNRSAEDFMIVSGKINCKREEIIKYFENLKIDAIVTPGQPLPAFGHGLSSHFITIGSVYTHIWNTLNFTAGVLPVTTVQENEQTYNTCKQNDNITKMIQKHIKNTAGLPVSAQVVTFPYEEELCLNIMKQIEEKVNFYQNNKTPI</sequence>
<gene>
    <name evidence="5" type="ORF">TTHERM_00896080</name>
</gene>
<accession>Q22E30</accession>
<proteinExistence type="inferred from homology"/>
<feature type="compositionally biased region" description="Polar residues" evidence="3">
    <location>
        <begin position="175"/>
        <end position="186"/>
    </location>
</feature>
<evidence type="ECO:0000313" key="5">
    <source>
        <dbReference type="EMBL" id="EAR83584.1"/>
    </source>
</evidence>
<dbReference type="EMBL" id="GG662758">
    <property type="protein sequence ID" value="EAR83584.1"/>
    <property type="molecule type" value="Genomic_DNA"/>
</dbReference>
<dbReference type="AlphaFoldDB" id="Q22E30"/>
<dbReference type="eggNOG" id="KOG1212">
    <property type="taxonomic scope" value="Eukaryota"/>
</dbReference>